<dbReference type="PANTHER" id="PTHR21137">
    <property type="entry name" value="ODORANT RECEPTOR"/>
    <property type="match status" value="1"/>
</dbReference>
<dbReference type="STRING" id="62324.A0A182S5A4"/>
<proteinExistence type="predicted"/>
<dbReference type="PANTHER" id="PTHR21137:SF35">
    <property type="entry name" value="ODORANT RECEPTOR 19A-RELATED"/>
    <property type="match status" value="1"/>
</dbReference>
<evidence type="ECO:0000256" key="8">
    <source>
        <dbReference type="ARBA" id="ARBA00023170"/>
    </source>
</evidence>
<dbReference type="VEuPathDB" id="VectorBase:AFUN2_012970"/>
<feature type="transmembrane region" description="Helical" evidence="10">
    <location>
        <begin position="291"/>
        <end position="313"/>
    </location>
</feature>
<keyword evidence="6 10" id="KW-1133">Transmembrane helix</keyword>
<protein>
    <submittedName>
        <fullName evidence="11">Odorant receptor 4</fullName>
    </submittedName>
</protein>
<dbReference type="VEuPathDB" id="VectorBase:AFUN015973"/>
<organism evidence="11">
    <name type="scientific">Anopheles funestus</name>
    <name type="common">African malaria mosquito</name>
    <dbReference type="NCBI Taxonomy" id="62324"/>
    <lineage>
        <taxon>Eukaryota</taxon>
        <taxon>Metazoa</taxon>
        <taxon>Ecdysozoa</taxon>
        <taxon>Arthropoda</taxon>
        <taxon>Hexapoda</taxon>
        <taxon>Insecta</taxon>
        <taxon>Pterygota</taxon>
        <taxon>Neoptera</taxon>
        <taxon>Endopterygota</taxon>
        <taxon>Diptera</taxon>
        <taxon>Nematocera</taxon>
        <taxon>Culicoidea</taxon>
        <taxon>Culicidae</taxon>
        <taxon>Anophelinae</taxon>
        <taxon>Anopheles</taxon>
    </lineage>
</organism>
<dbReference type="GO" id="GO:0004984">
    <property type="term" value="F:olfactory receptor activity"/>
    <property type="evidence" value="ECO:0007669"/>
    <property type="project" value="InterPro"/>
</dbReference>
<evidence type="ECO:0000256" key="2">
    <source>
        <dbReference type="ARBA" id="ARBA00022475"/>
    </source>
</evidence>
<sequence length="393" mass="45561">MLERYSSPETIMSFVRKLLHLVGLDGTTIRDRLRFGSIFLFYIFFTVIPQLTGGYSDIHQLVQASVEFLFNCNIFVSSLLFAHKAATFRAFVRELKILAQFACSMSYKIKHTLVRFNRQADIFAKLQTTCMTVIALCYWVAPLTSIYWFYLGSSNSTEPLQLVQHLEVKFYWLENRTILRDYVIFVLIMLPVVFMCSSMCNLKVMIVSCSIAHCTLFTKLTVKAIEELPDATPYRRTSKSLSNVVLMHARLLKCIHLLNRTLRSMLLLQWLICGLNWSISLVYLTNTGISLKSITVIVMFVLATSETFLYCLLGSRLATQQERLERAIYAKRWYNYPRKVQRNILTILRQTQKATDITVGKFFRVNLEEFSRIANLSYSAYVVLKDQIQMDTN</sequence>
<keyword evidence="8" id="KW-0675">Receptor</keyword>
<dbReference type="Pfam" id="PF02949">
    <property type="entry name" value="7tm_6"/>
    <property type="match status" value="1"/>
</dbReference>
<dbReference type="AlphaFoldDB" id="A0A182S5A4"/>
<comment type="subcellular location">
    <subcellularLocation>
        <location evidence="1">Cell membrane</location>
        <topology evidence="1">Multi-pass membrane protein</topology>
    </subcellularLocation>
</comment>
<evidence type="ECO:0000256" key="7">
    <source>
        <dbReference type="ARBA" id="ARBA00023136"/>
    </source>
</evidence>
<keyword evidence="2" id="KW-1003">Cell membrane</keyword>
<accession>A0A182S5A4</accession>
<dbReference type="GO" id="GO:0007165">
    <property type="term" value="P:signal transduction"/>
    <property type="evidence" value="ECO:0007669"/>
    <property type="project" value="UniProtKB-KW"/>
</dbReference>
<keyword evidence="5" id="KW-0552">Olfaction</keyword>
<feature type="transmembrane region" description="Helical" evidence="10">
    <location>
        <begin position="128"/>
        <end position="150"/>
    </location>
</feature>
<evidence type="ECO:0000256" key="6">
    <source>
        <dbReference type="ARBA" id="ARBA00022989"/>
    </source>
</evidence>
<evidence type="ECO:0000256" key="1">
    <source>
        <dbReference type="ARBA" id="ARBA00004651"/>
    </source>
</evidence>
<feature type="transmembrane region" description="Helical" evidence="10">
    <location>
        <begin position="68"/>
        <end position="86"/>
    </location>
</feature>
<dbReference type="GO" id="GO:0005886">
    <property type="term" value="C:plasma membrane"/>
    <property type="evidence" value="ECO:0007669"/>
    <property type="project" value="UniProtKB-SubCell"/>
</dbReference>
<reference evidence="11" key="1">
    <citation type="submission" date="2020-05" db="UniProtKB">
        <authorList>
            <consortium name="EnsemblMetazoa"/>
        </authorList>
    </citation>
    <scope>IDENTIFICATION</scope>
    <source>
        <strain evidence="11">FUMOZ</strain>
    </source>
</reference>
<dbReference type="InterPro" id="IPR004117">
    <property type="entry name" value="7tm6_olfct_rcpt"/>
</dbReference>
<feature type="transmembrane region" description="Helical" evidence="10">
    <location>
        <begin position="182"/>
        <end position="202"/>
    </location>
</feature>
<keyword evidence="7 10" id="KW-0472">Membrane</keyword>
<evidence type="ECO:0000256" key="10">
    <source>
        <dbReference type="SAM" id="Phobius"/>
    </source>
</evidence>
<keyword evidence="9" id="KW-0807">Transducer</keyword>
<evidence type="ECO:0000313" key="11">
    <source>
        <dbReference type="EnsemblMetazoa" id="AFUN015973-PA"/>
    </source>
</evidence>
<feature type="transmembrane region" description="Helical" evidence="10">
    <location>
        <begin position="266"/>
        <end position="285"/>
    </location>
</feature>
<dbReference type="EnsemblMetazoa" id="AFUN015973-RA">
    <property type="protein sequence ID" value="AFUN015973-PA"/>
    <property type="gene ID" value="AFUN015973"/>
</dbReference>
<name>A0A182S5A4_ANOFN</name>
<evidence type="ECO:0000256" key="3">
    <source>
        <dbReference type="ARBA" id="ARBA00022606"/>
    </source>
</evidence>
<evidence type="ECO:0000256" key="4">
    <source>
        <dbReference type="ARBA" id="ARBA00022692"/>
    </source>
</evidence>
<feature type="transmembrane region" description="Helical" evidence="10">
    <location>
        <begin position="38"/>
        <end position="56"/>
    </location>
</feature>
<evidence type="ECO:0000256" key="5">
    <source>
        <dbReference type="ARBA" id="ARBA00022725"/>
    </source>
</evidence>
<dbReference type="GO" id="GO:0005549">
    <property type="term" value="F:odorant binding"/>
    <property type="evidence" value="ECO:0007669"/>
    <property type="project" value="InterPro"/>
</dbReference>
<keyword evidence="4 10" id="KW-0812">Transmembrane</keyword>
<keyword evidence="3" id="KW-0716">Sensory transduction</keyword>
<evidence type="ECO:0000256" key="9">
    <source>
        <dbReference type="ARBA" id="ARBA00023224"/>
    </source>
</evidence>